<name>A0A4R2KDA3_9RHOB</name>
<comment type="caution">
    <text evidence="1">The sequence shown here is derived from an EMBL/GenBank/DDBJ whole genome shotgun (WGS) entry which is preliminary data.</text>
</comment>
<gene>
    <name evidence="1" type="ORF">EV655_10653</name>
</gene>
<reference evidence="1 2" key="1">
    <citation type="submission" date="2019-03" db="EMBL/GenBank/DDBJ databases">
        <title>Genomic Encyclopedia of Type Strains, Phase IV (KMG-IV): sequencing the most valuable type-strain genomes for metagenomic binning, comparative biology and taxonomic classification.</title>
        <authorList>
            <person name="Goeker M."/>
        </authorList>
    </citation>
    <scope>NUCLEOTIDE SEQUENCE [LARGE SCALE GENOMIC DNA]</scope>
    <source>
        <strain evidence="1 2">DSM 4868</strain>
    </source>
</reference>
<sequence length="49" mass="4915">MVGPLAVGRVQSTGHEVDLSEHVSVSLVAPVSGRLFSAVGETGLSARPG</sequence>
<evidence type="ECO:0000313" key="2">
    <source>
        <dbReference type="Proteomes" id="UP000295142"/>
    </source>
</evidence>
<accession>A0A4R2KDA3</accession>
<keyword evidence="2" id="KW-1185">Reference proteome</keyword>
<proteinExistence type="predicted"/>
<organism evidence="1 2">
    <name type="scientific">Rhodovulum euryhalinum</name>
    <dbReference type="NCBI Taxonomy" id="35805"/>
    <lineage>
        <taxon>Bacteria</taxon>
        <taxon>Pseudomonadati</taxon>
        <taxon>Pseudomonadota</taxon>
        <taxon>Alphaproteobacteria</taxon>
        <taxon>Rhodobacterales</taxon>
        <taxon>Paracoccaceae</taxon>
        <taxon>Rhodovulum</taxon>
    </lineage>
</organism>
<dbReference type="RefSeq" id="WP_165905308.1">
    <property type="nucleotide sequence ID" value="NZ_SLWW01000006.1"/>
</dbReference>
<dbReference type="AlphaFoldDB" id="A0A4R2KDA3"/>
<dbReference type="EMBL" id="SLWW01000006">
    <property type="protein sequence ID" value="TCO71561.1"/>
    <property type="molecule type" value="Genomic_DNA"/>
</dbReference>
<dbReference type="Proteomes" id="UP000295142">
    <property type="component" value="Unassembled WGS sequence"/>
</dbReference>
<evidence type="ECO:0000313" key="1">
    <source>
        <dbReference type="EMBL" id="TCO71561.1"/>
    </source>
</evidence>
<protein>
    <submittedName>
        <fullName evidence="1">Uncharacterized protein</fullName>
    </submittedName>
</protein>